<dbReference type="Proteomes" id="UP000053872">
    <property type="component" value="Unassembled WGS sequence"/>
</dbReference>
<dbReference type="InParanoid" id="A0A2I0LRR5"/>
<protein>
    <submittedName>
        <fullName evidence="1">Putative LOC102087593</fullName>
    </submittedName>
</protein>
<proteinExistence type="predicted"/>
<sequence length="258" mass="27213">MARAVLAVVGSRWQFQPWGQGGLSWGQCDPPQAQGGPWAHTCGLMAHMFLYWGVHTRVALGLGGRGMLLWRDSILPVPRCCRAGGGPATPSPVPWPTWSGADPATQVGAGCQHRSRCGAVPTPGSDTFPSADADGFNVAPVTTAKLSHPTAARPRVPGQRPPSLALGSTGRPCWGDEPHTGLGVPLPSAAPGPPWGAEVLVAPRPEEKLALEDLKAEVRTLHILVDLMRVQHLRDLEDMRLELAVGAGLSPGVSWDSK</sequence>
<keyword evidence="2" id="KW-1185">Reference proteome</keyword>
<gene>
    <name evidence="1" type="ORF">A306_00010922</name>
</gene>
<evidence type="ECO:0000313" key="1">
    <source>
        <dbReference type="EMBL" id="PKK20126.1"/>
    </source>
</evidence>
<dbReference type="AlphaFoldDB" id="A0A2I0LRR5"/>
<dbReference type="STRING" id="8932.A0A2I0LRR5"/>
<dbReference type="EMBL" id="AKCR02000119">
    <property type="protein sequence ID" value="PKK20126.1"/>
    <property type="molecule type" value="Genomic_DNA"/>
</dbReference>
<accession>A0A2I0LRR5</accession>
<name>A0A2I0LRR5_COLLI</name>
<comment type="caution">
    <text evidence="1">The sequence shown here is derived from an EMBL/GenBank/DDBJ whole genome shotgun (WGS) entry which is preliminary data.</text>
</comment>
<organism evidence="1 2">
    <name type="scientific">Columba livia</name>
    <name type="common">Rock dove</name>
    <dbReference type="NCBI Taxonomy" id="8932"/>
    <lineage>
        <taxon>Eukaryota</taxon>
        <taxon>Metazoa</taxon>
        <taxon>Chordata</taxon>
        <taxon>Craniata</taxon>
        <taxon>Vertebrata</taxon>
        <taxon>Euteleostomi</taxon>
        <taxon>Archelosauria</taxon>
        <taxon>Archosauria</taxon>
        <taxon>Dinosauria</taxon>
        <taxon>Saurischia</taxon>
        <taxon>Theropoda</taxon>
        <taxon>Coelurosauria</taxon>
        <taxon>Aves</taxon>
        <taxon>Neognathae</taxon>
        <taxon>Neoaves</taxon>
        <taxon>Columbimorphae</taxon>
        <taxon>Columbiformes</taxon>
        <taxon>Columbidae</taxon>
        <taxon>Columba</taxon>
    </lineage>
</organism>
<reference evidence="1 2" key="1">
    <citation type="journal article" date="2013" name="Science">
        <title>Genomic diversity and evolution of the head crest in the rock pigeon.</title>
        <authorList>
            <person name="Shapiro M.D."/>
            <person name="Kronenberg Z."/>
            <person name="Li C."/>
            <person name="Domyan E.T."/>
            <person name="Pan H."/>
            <person name="Campbell M."/>
            <person name="Tan H."/>
            <person name="Huff C.D."/>
            <person name="Hu H."/>
            <person name="Vickrey A.I."/>
            <person name="Nielsen S.C."/>
            <person name="Stringham S.A."/>
            <person name="Hu H."/>
            <person name="Willerslev E."/>
            <person name="Gilbert M.T."/>
            <person name="Yandell M."/>
            <person name="Zhang G."/>
            <person name="Wang J."/>
        </authorList>
    </citation>
    <scope>NUCLEOTIDE SEQUENCE [LARGE SCALE GENOMIC DNA]</scope>
    <source>
        <tissue evidence="1">Blood</tissue>
    </source>
</reference>
<evidence type="ECO:0000313" key="2">
    <source>
        <dbReference type="Proteomes" id="UP000053872"/>
    </source>
</evidence>